<feature type="compositionally biased region" description="Polar residues" evidence="1">
    <location>
        <begin position="106"/>
        <end position="151"/>
    </location>
</feature>
<feature type="compositionally biased region" description="Polar residues" evidence="1">
    <location>
        <begin position="205"/>
        <end position="214"/>
    </location>
</feature>
<feature type="compositionally biased region" description="Polar residues" evidence="1">
    <location>
        <begin position="186"/>
        <end position="196"/>
    </location>
</feature>
<evidence type="ECO:0000313" key="2">
    <source>
        <dbReference type="EMBL" id="KAJ5162537.1"/>
    </source>
</evidence>
<comment type="caution">
    <text evidence="2">The sequence shown here is derived from an EMBL/GenBank/DDBJ whole genome shotgun (WGS) entry which is preliminary data.</text>
</comment>
<gene>
    <name evidence="2" type="ORF">N7492_007929</name>
</gene>
<sequence length="1123" mass="119049">MSSFSVVSLTVTSAVSWSARSTITPPSPVTLCGLPTTSLTWSDGKPTPIVWSCNPSAAATWSDFHAEADAWTCATQVQTLTVWITVDESSPTSRDDGTPATTTAAGVSSISDTGGGNPTTQLASSQPTLVIPPVSSTHTTLSDVPASSNDRPTIQPTSSPQTSTILSAPPSSGQPTGSSWIAVPPSSATESITSPSIVAPPPLTQPTEFSSIPASSSSTGQLSGSSSTPVASSSTTQSTTTRSSTSSPIPVSMLSSSTTQSRNTQLSVSSTTPVASSSSGQPSASSSTPVASSSSGQPSASSTTPVASSSTTQLGTTHPSVSSSTPVASSSTAQSGDSSTLVPSHTTTHSNDSTPNSSSIVSSSSRSTRAASGGSSSTSSSMMAPSTTSQTSVSTANSPSTLSSSSRPTHTAPGGFSRTSASGRSSPITSMSSQSTTTSQYQITDSVVTMVTVGAPQTRVCSDPFYSVSTQVSIPTGAIYIGTGNTEWGEPGTIWNISTGGGAKLTHMQAKCQGSSCAGINGDGNKNHDGKMIQLADGSWSMNVTEDMQASLRISGVLTANTKARRASKDSLKFPRAETKYPLKITGRPNCGYVAPKACDTNFFFSQQNWDAYRVEDFMESYISDHSLTNVDNLRARLYFDFYDTSQEQCDVTDPHVDCRNPPIDRCLKDPENATFIRGLLLTTAAVQYTKWMSQLYAVIGEAQDDLNGMVQTAVLMFDQPAAKTSRAKVLSIAAAAQGFLTGIGVMASSWSGELGAKLWGTFTSLSIMVASGLGTAAAVKALKETTPGEELFEADQKYTEQADNVTTALQKTIEELYLKDIGQQNLASIFASGGWAASISEYDGDWKNIWNHQGQSAGFTTWFKRALIARIVSKILHDQHYYLLHVPYGMDTKYNGKVEHDDDGPVGFTREECEKRWKGGDTKEDQNNGWDYWVDCDTELDDPGMTLFVRPYSQGAKTLHILKAFQHADTSFSPADIIKSAMAGQRQHGLGYSFFGQDDFKKTGLNDVNMKDAAEQYKDLKFTEPGVFTVPVCKVTDLVYVPGVGEVMANWQGVWGDQGFFQHTTDPCDCWGAYTVWANGTHGNFTDYVSDKVKESLDPSNCLGVQGYWRLDKYHDIGISYE</sequence>
<feature type="compositionally biased region" description="Polar residues" evidence="1">
    <location>
        <begin position="169"/>
        <end position="179"/>
    </location>
</feature>
<dbReference type="AlphaFoldDB" id="A0A9W9I3D7"/>
<reference evidence="2" key="2">
    <citation type="journal article" date="2023" name="IMA Fungus">
        <title>Comparative genomic study of the Penicillium genus elucidates a diverse pangenome and 15 lateral gene transfer events.</title>
        <authorList>
            <person name="Petersen C."/>
            <person name="Sorensen T."/>
            <person name="Nielsen M.R."/>
            <person name="Sondergaard T.E."/>
            <person name="Sorensen J.L."/>
            <person name="Fitzpatrick D.A."/>
            <person name="Frisvad J.C."/>
            <person name="Nielsen K.L."/>
        </authorList>
    </citation>
    <scope>NUCLEOTIDE SEQUENCE</scope>
    <source>
        <strain evidence="2">IBT 21917</strain>
    </source>
</reference>
<reference evidence="2" key="1">
    <citation type="submission" date="2022-11" db="EMBL/GenBank/DDBJ databases">
        <authorList>
            <person name="Petersen C."/>
        </authorList>
    </citation>
    <scope>NUCLEOTIDE SEQUENCE</scope>
    <source>
        <strain evidence="2">IBT 21917</strain>
    </source>
</reference>
<protein>
    <submittedName>
        <fullName evidence="2">Uncharacterized protein</fullName>
    </submittedName>
</protein>
<feature type="compositionally biased region" description="Low complexity" evidence="1">
    <location>
        <begin position="152"/>
        <end position="165"/>
    </location>
</feature>
<organism evidence="2 3">
    <name type="scientific">Penicillium capsulatum</name>
    <dbReference type="NCBI Taxonomy" id="69766"/>
    <lineage>
        <taxon>Eukaryota</taxon>
        <taxon>Fungi</taxon>
        <taxon>Dikarya</taxon>
        <taxon>Ascomycota</taxon>
        <taxon>Pezizomycotina</taxon>
        <taxon>Eurotiomycetes</taxon>
        <taxon>Eurotiomycetidae</taxon>
        <taxon>Eurotiales</taxon>
        <taxon>Aspergillaceae</taxon>
        <taxon>Penicillium</taxon>
    </lineage>
</organism>
<feature type="compositionally biased region" description="Low complexity" evidence="1">
    <location>
        <begin position="425"/>
        <end position="440"/>
    </location>
</feature>
<dbReference type="EMBL" id="JAPQKO010000005">
    <property type="protein sequence ID" value="KAJ5162537.1"/>
    <property type="molecule type" value="Genomic_DNA"/>
</dbReference>
<evidence type="ECO:0000256" key="1">
    <source>
        <dbReference type="SAM" id="MobiDB-lite"/>
    </source>
</evidence>
<feature type="region of interest" description="Disordered" evidence="1">
    <location>
        <begin position="88"/>
        <end position="440"/>
    </location>
</feature>
<accession>A0A9W9I3D7</accession>
<feature type="compositionally biased region" description="Low complexity" evidence="1">
    <location>
        <begin position="215"/>
        <end position="258"/>
    </location>
</feature>
<evidence type="ECO:0000313" key="3">
    <source>
        <dbReference type="Proteomes" id="UP001146351"/>
    </source>
</evidence>
<name>A0A9W9I3D7_9EURO</name>
<feature type="compositionally biased region" description="Low complexity" evidence="1">
    <location>
        <begin position="319"/>
        <end position="411"/>
    </location>
</feature>
<dbReference type="Proteomes" id="UP001146351">
    <property type="component" value="Unassembled WGS sequence"/>
</dbReference>
<proteinExistence type="predicted"/>
<keyword evidence="3" id="KW-1185">Reference proteome</keyword>
<feature type="compositionally biased region" description="Low complexity" evidence="1">
    <location>
        <begin position="267"/>
        <end position="312"/>
    </location>
</feature>